<dbReference type="InterPro" id="IPR039420">
    <property type="entry name" value="WalR-like"/>
</dbReference>
<accession>A0A1H8HTC3</accession>
<reference evidence="8 9" key="1">
    <citation type="submission" date="2016-10" db="EMBL/GenBank/DDBJ databases">
        <authorList>
            <person name="de Groot N.N."/>
        </authorList>
    </citation>
    <scope>NUCLEOTIDE SEQUENCE [LARGE SCALE GENOMIC DNA]</scope>
    <source>
        <strain evidence="8 9">DSM 43357</strain>
    </source>
</reference>
<evidence type="ECO:0000256" key="1">
    <source>
        <dbReference type="ARBA" id="ARBA00022553"/>
    </source>
</evidence>
<proteinExistence type="predicted"/>
<name>A0A1H8HTC3_9ACTN</name>
<evidence type="ECO:0000256" key="3">
    <source>
        <dbReference type="ARBA" id="ARBA00023125"/>
    </source>
</evidence>
<keyword evidence="4" id="KW-0804">Transcription</keyword>
<dbReference type="CDD" id="cd17535">
    <property type="entry name" value="REC_NarL-like"/>
    <property type="match status" value="1"/>
</dbReference>
<keyword evidence="9" id="KW-1185">Reference proteome</keyword>
<feature type="domain" description="Response regulatory" evidence="7">
    <location>
        <begin position="17"/>
        <end position="133"/>
    </location>
</feature>
<keyword evidence="2" id="KW-0805">Transcription regulation</keyword>
<evidence type="ECO:0000256" key="4">
    <source>
        <dbReference type="ARBA" id="ARBA00023163"/>
    </source>
</evidence>
<keyword evidence="1 5" id="KW-0597">Phosphoprotein</keyword>
<dbReference type="PROSITE" id="PS50110">
    <property type="entry name" value="RESPONSE_REGULATORY"/>
    <property type="match status" value="1"/>
</dbReference>
<dbReference type="Pfam" id="PF00072">
    <property type="entry name" value="Response_reg"/>
    <property type="match status" value="1"/>
</dbReference>
<dbReference type="InterPro" id="IPR011006">
    <property type="entry name" value="CheY-like_superfamily"/>
</dbReference>
<dbReference type="PROSITE" id="PS00622">
    <property type="entry name" value="HTH_LUXR_1"/>
    <property type="match status" value="1"/>
</dbReference>
<dbReference type="STRING" id="46177.SAMN05660976_07887"/>
<evidence type="ECO:0000256" key="2">
    <source>
        <dbReference type="ARBA" id="ARBA00023015"/>
    </source>
</evidence>
<dbReference type="EMBL" id="FOBF01000030">
    <property type="protein sequence ID" value="SEN59271.1"/>
    <property type="molecule type" value="Genomic_DNA"/>
</dbReference>
<dbReference type="CDD" id="cd06170">
    <property type="entry name" value="LuxR_C_like"/>
    <property type="match status" value="1"/>
</dbReference>
<evidence type="ECO:0000259" key="7">
    <source>
        <dbReference type="PROSITE" id="PS50110"/>
    </source>
</evidence>
<dbReference type="Gene3D" id="3.40.50.2300">
    <property type="match status" value="1"/>
</dbReference>
<organism evidence="8 9">
    <name type="scientific">Nonomuraea pusilla</name>
    <dbReference type="NCBI Taxonomy" id="46177"/>
    <lineage>
        <taxon>Bacteria</taxon>
        <taxon>Bacillati</taxon>
        <taxon>Actinomycetota</taxon>
        <taxon>Actinomycetes</taxon>
        <taxon>Streptosporangiales</taxon>
        <taxon>Streptosporangiaceae</taxon>
        <taxon>Nonomuraea</taxon>
    </lineage>
</organism>
<evidence type="ECO:0000313" key="9">
    <source>
        <dbReference type="Proteomes" id="UP000198953"/>
    </source>
</evidence>
<feature type="domain" description="HTH luxR-type" evidence="6">
    <location>
        <begin position="157"/>
        <end position="222"/>
    </location>
</feature>
<dbReference type="SMART" id="SM00421">
    <property type="entry name" value="HTH_LUXR"/>
    <property type="match status" value="1"/>
</dbReference>
<dbReference type="PROSITE" id="PS50043">
    <property type="entry name" value="HTH_LUXR_2"/>
    <property type="match status" value="1"/>
</dbReference>
<evidence type="ECO:0000259" key="6">
    <source>
        <dbReference type="PROSITE" id="PS50043"/>
    </source>
</evidence>
<dbReference type="GO" id="GO:0000160">
    <property type="term" value="P:phosphorelay signal transduction system"/>
    <property type="evidence" value="ECO:0007669"/>
    <property type="project" value="InterPro"/>
</dbReference>
<dbReference type="Proteomes" id="UP000198953">
    <property type="component" value="Unassembled WGS sequence"/>
</dbReference>
<dbReference type="SUPFAM" id="SSF52172">
    <property type="entry name" value="CheY-like"/>
    <property type="match status" value="1"/>
</dbReference>
<evidence type="ECO:0000256" key="5">
    <source>
        <dbReference type="PROSITE-ProRule" id="PRU00169"/>
    </source>
</evidence>
<dbReference type="SUPFAM" id="SSF46894">
    <property type="entry name" value="C-terminal effector domain of the bipartite response regulators"/>
    <property type="match status" value="1"/>
</dbReference>
<gene>
    <name evidence="8" type="ORF">SAMN05660976_07887</name>
</gene>
<dbReference type="InterPro" id="IPR058245">
    <property type="entry name" value="NreC/VraR/RcsB-like_REC"/>
</dbReference>
<dbReference type="PRINTS" id="PR00038">
    <property type="entry name" value="HTHLUXR"/>
</dbReference>
<dbReference type="Pfam" id="PF00196">
    <property type="entry name" value="GerE"/>
    <property type="match status" value="1"/>
</dbReference>
<protein>
    <submittedName>
        <fullName evidence="8">Two component transcriptional regulator, LuxR family</fullName>
    </submittedName>
</protein>
<evidence type="ECO:0000313" key="8">
    <source>
        <dbReference type="EMBL" id="SEN59271.1"/>
    </source>
</evidence>
<dbReference type="AlphaFoldDB" id="A0A1H8HTC3"/>
<dbReference type="GO" id="GO:0003677">
    <property type="term" value="F:DNA binding"/>
    <property type="evidence" value="ECO:0007669"/>
    <property type="project" value="UniProtKB-KW"/>
</dbReference>
<dbReference type="RefSeq" id="WP_256257551.1">
    <property type="nucleotide sequence ID" value="NZ_FOBF01000030.1"/>
</dbReference>
<dbReference type="InterPro" id="IPR000792">
    <property type="entry name" value="Tscrpt_reg_LuxR_C"/>
</dbReference>
<dbReference type="GO" id="GO:0006355">
    <property type="term" value="P:regulation of DNA-templated transcription"/>
    <property type="evidence" value="ECO:0007669"/>
    <property type="project" value="InterPro"/>
</dbReference>
<dbReference type="PANTHER" id="PTHR43214">
    <property type="entry name" value="TWO-COMPONENT RESPONSE REGULATOR"/>
    <property type="match status" value="1"/>
</dbReference>
<dbReference type="PANTHER" id="PTHR43214:SF24">
    <property type="entry name" value="TRANSCRIPTIONAL REGULATORY PROTEIN NARL-RELATED"/>
    <property type="match status" value="1"/>
</dbReference>
<keyword evidence="3" id="KW-0238">DNA-binding</keyword>
<feature type="modified residue" description="4-aspartylphosphate" evidence="5">
    <location>
        <position position="68"/>
    </location>
</feature>
<sequence>MREQQGPERQAPARQVRVVLADDHPVYRDGLALLLGSIPGVEVSGTAADGAQAVALAGELQPDVVVMDVRMPGLDGIEATRRIVADSPHIGVVVLTMSEDDATLFAAMRAGARGYLLKGAGQAEIVRAITAVAHGEAIFGPAVARRVADFFAGPASDETVFPQLTPREREILALVAAGRSNQQIASALFLSPKTVRNNVSNIFAKLHVADRAEAIVRAREAGFGR</sequence>
<dbReference type="SMART" id="SM00448">
    <property type="entry name" value="REC"/>
    <property type="match status" value="1"/>
</dbReference>
<dbReference type="InterPro" id="IPR001789">
    <property type="entry name" value="Sig_transdc_resp-reg_receiver"/>
</dbReference>
<dbReference type="InterPro" id="IPR016032">
    <property type="entry name" value="Sig_transdc_resp-reg_C-effctor"/>
</dbReference>